<protein>
    <submittedName>
        <fullName evidence="2">SAM-dependent methyltransferase</fullName>
        <ecNumber evidence="2">2.1.1.-</ecNumber>
    </submittedName>
</protein>
<sequence>MPAEQIPESGLSMLRRLFTSTIRPPYVWLRQRITNLLFERRLGVRTSGEIRLEDLGIAAEGREPYQPVGWLMLRRILPPDTVTPDDVFLDIGAGMGRAVLVAAGYPFRRVIGVELSTRLADIAQDNVERVKDRLRCKDIAIVNADAVNYKVPDDVTVVFMNNPLRGACFAAVVDNVLDSYDRRPRPLRIIYGNPIEEPTLLATGRIRLIRQTHGLRPGRKWSDSNSFRMYAVQPA</sequence>
<dbReference type="EC" id="2.1.1.-" evidence="2"/>
<dbReference type="EMBL" id="CP000580">
    <property type="protein sequence ID" value="ABO00247.1"/>
    <property type="molecule type" value="Genomic_DNA"/>
</dbReference>
<keyword evidence="2" id="KW-0808">Transferase</keyword>
<organism evidence="2">
    <name type="scientific">Mycobacterium sp. (strain JLS)</name>
    <dbReference type="NCBI Taxonomy" id="164757"/>
    <lineage>
        <taxon>Bacteria</taxon>
        <taxon>Bacillati</taxon>
        <taxon>Actinomycetota</taxon>
        <taxon>Actinomycetes</taxon>
        <taxon>Mycobacteriales</taxon>
        <taxon>Mycobacteriaceae</taxon>
        <taxon>Mycobacterium</taxon>
    </lineage>
</organism>
<dbReference type="GO" id="GO:0031151">
    <property type="term" value="F:histone H3K79 methyltransferase activity"/>
    <property type="evidence" value="ECO:0007669"/>
    <property type="project" value="InterPro"/>
</dbReference>
<dbReference type="Pfam" id="PF08123">
    <property type="entry name" value="DOT1"/>
    <property type="match status" value="1"/>
</dbReference>
<evidence type="ECO:0000313" key="2">
    <source>
        <dbReference type="EMBL" id="ABO00247.1"/>
    </source>
</evidence>
<dbReference type="SUPFAM" id="SSF53335">
    <property type="entry name" value="S-adenosyl-L-methionine-dependent methyltransferases"/>
    <property type="match status" value="1"/>
</dbReference>
<feature type="domain" description="DOT1" evidence="1">
    <location>
        <begin position="76"/>
        <end position="162"/>
    </location>
</feature>
<keyword evidence="2" id="KW-0489">Methyltransferase</keyword>
<dbReference type="InterPro" id="IPR029063">
    <property type="entry name" value="SAM-dependent_MTases_sf"/>
</dbReference>
<dbReference type="Gene3D" id="3.40.50.150">
    <property type="entry name" value="Vaccinia Virus protein VP39"/>
    <property type="match status" value="1"/>
</dbReference>
<dbReference type="InterPro" id="IPR025789">
    <property type="entry name" value="DOT1_dom"/>
</dbReference>
<dbReference type="AlphaFoldDB" id="A0A5Q5CLT4"/>
<dbReference type="GO" id="GO:0032259">
    <property type="term" value="P:methylation"/>
    <property type="evidence" value="ECO:0007669"/>
    <property type="project" value="UniProtKB-KW"/>
</dbReference>
<reference evidence="2" key="1">
    <citation type="submission" date="2007-02" db="EMBL/GenBank/DDBJ databases">
        <title>Complete sequence of Mycobacterium sp. JLS.</title>
        <authorList>
            <consortium name="US DOE Joint Genome Institute"/>
            <person name="Copeland A."/>
            <person name="Lucas S."/>
            <person name="Lapidus A."/>
            <person name="Barry K."/>
            <person name="Detter J.C."/>
            <person name="Glavina del Rio T."/>
            <person name="Hammon N."/>
            <person name="Israni S."/>
            <person name="Dalin E."/>
            <person name="Tice H."/>
            <person name="Pitluck S."/>
            <person name="Chain P."/>
            <person name="Malfatti S."/>
            <person name="Shin M."/>
            <person name="Vergez L."/>
            <person name="Schmutz J."/>
            <person name="Larimer F."/>
            <person name="Land M."/>
            <person name="Hauser L."/>
            <person name="Kyrpides N."/>
            <person name="Mikhailova N."/>
            <person name="Miller C.D."/>
            <person name="Anderson A.J."/>
            <person name="Sims R.C."/>
            <person name="Richardson P."/>
        </authorList>
    </citation>
    <scope>NUCLEOTIDE SEQUENCE [LARGE SCALE GENOMIC DNA]</scope>
    <source>
        <strain evidence="2">JLS</strain>
    </source>
</reference>
<accession>A0A5Q5CLT4</accession>
<dbReference type="CDD" id="cd02440">
    <property type="entry name" value="AdoMet_MTases"/>
    <property type="match status" value="1"/>
</dbReference>
<evidence type="ECO:0000259" key="1">
    <source>
        <dbReference type="Pfam" id="PF08123"/>
    </source>
</evidence>
<proteinExistence type="predicted"/>
<name>A0A5Q5CLT4_MYCSJ</name>
<dbReference type="KEGG" id="mjl:Mjls_4476"/>
<gene>
    <name evidence="2" type="ordered locus">Mjls_4476</name>
</gene>